<organism evidence="1">
    <name type="scientific">Rhizophora mucronata</name>
    <name type="common">Asiatic mangrove</name>
    <dbReference type="NCBI Taxonomy" id="61149"/>
    <lineage>
        <taxon>Eukaryota</taxon>
        <taxon>Viridiplantae</taxon>
        <taxon>Streptophyta</taxon>
        <taxon>Embryophyta</taxon>
        <taxon>Tracheophyta</taxon>
        <taxon>Spermatophyta</taxon>
        <taxon>Magnoliopsida</taxon>
        <taxon>eudicotyledons</taxon>
        <taxon>Gunneridae</taxon>
        <taxon>Pentapetalae</taxon>
        <taxon>rosids</taxon>
        <taxon>fabids</taxon>
        <taxon>Malpighiales</taxon>
        <taxon>Rhizophoraceae</taxon>
        <taxon>Rhizophora</taxon>
    </lineage>
</organism>
<name>A0A2P2P653_RHIMU</name>
<accession>A0A2P2P653</accession>
<protein>
    <submittedName>
        <fullName evidence="1">Uncharacterized protein</fullName>
    </submittedName>
</protein>
<evidence type="ECO:0000313" key="1">
    <source>
        <dbReference type="EMBL" id="MBX50187.1"/>
    </source>
</evidence>
<sequence length="72" mass="8416">MLYNPKQPQLTIRNFLFVTKDSKMIQGIVFTDQTFFRNQGSSYISSNYHQQNGTLQLAFKKKKSLAAKFFCQ</sequence>
<dbReference type="EMBL" id="GGEC01069703">
    <property type="protein sequence ID" value="MBX50187.1"/>
    <property type="molecule type" value="Transcribed_RNA"/>
</dbReference>
<proteinExistence type="predicted"/>
<reference evidence="1" key="1">
    <citation type="submission" date="2018-02" db="EMBL/GenBank/DDBJ databases">
        <title>Rhizophora mucronata_Transcriptome.</title>
        <authorList>
            <person name="Meera S.P."/>
            <person name="Sreeshan A."/>
            <person name="Augustine A."/>
        </authorList>
    </citation>
    <scope>NUCLEOTIDE SEQUENCE</scope>
    <source>
        <tissue evidence="1">Leaf</tissue>
    </source>
</reference>
<dbReference type="AlphaFoldDB" id="A0A2P2P653"/>